<dbReference type="Pfam" id="PF00941">
    <property type="entry name" value="FAD_binding_5"/>
    <property type="match status" value="1"/>
</dbReference>
<keyword evidence="6" id="KW-1185">Reference proteome</keyword>
<feature type="domain" description="FAD-binding PCMH-type" evidence="4">
    <location>
        <begin position="1"/>
        <end position="176"/>
    </location>
</feature>
<dbReference type="eggNOG" id="COG1319">
    <property type="taxonomic scope" value="Bacteria"/>
</dbReference>
<dbReference type="Pfam" id="PF03450">
    <property type="entry name" value="CO_deh_flav_C"/>
    <property type="match status" value="1"/>
</dbReference>
<dbReference type="InterPro" id="IPR016169">
    <property type="entry name" value="FAD-bd_PCMH_sub2"/>
</dbReference>
<name>L1QM99_9CLOT</name>
<dbReference type="NCBIfam" id="NF043083">
    <property type="entry name" value="XdhB_XDHase"/>
    <property type="match status" value="1"/>
</dbReference>
<dbReference type="FunFam" id="3.30.465.10:FF:000017">
    <property type="entry name" value="Xanthine dehydrogenase, FAD binding subunit"/>
    <property type="match status" value="1"/>
</dbReference>
<dbReference type="PATRIC" id="fig|545697.3.peg.549"/>
<dbReference type="GO" id="GO:0004854">
    <property type="term" value="F:xanthine dehydrogenase activity"/>
    <property type="evidence" value="ECO:0007669"/>
    <property type="project" value="InterPro"/>
</dbReference>
<dbReference type="Gene3D" id="3.30.390.50">
    <property type="entry name" value="CO dehydrogenase flavoprotein, C-terminal domain"/>
    <property type="match status" value="1"/>
</dbReference>
<proteinExistence type="predicted"/>
<dbReference type="NCBIfam" id="NF007427">
    <property type="entry name" value="PRK09971.1"/>
    <property type="match status" value="1"/>
</dbReference>
<dbReference type="HOGENOM" id="CLU_058050_0_1_9"/>
<evidence type="ECO:0000256" key="1">
    <source>
        <dbReference type="ARBA" id="ARBA00022630"/>
    </source>
</evidence>
<dbReference type="InterPro" id="IPR050031">
    <property type="entry name" value="XdhB_XDHase"/>
</dbReference>
<dbReference type="GO" id="GO:0002197">
    <property type="term" value="C:xanthine dehydrogenase complex"/>
    <property type="evidence" value="ECO:0007669"/>
    <property type="project" value="InterPro"/>
</dbReference>
<sequence length="290" mass="32108">MFDINKIKEPESLNEALIELNNNPDFKIICGGTDVLIKLHHGKISNINLLSIKKINQLRGINILDDKTISIGAATTFSDIFRNKIINDYIPILSEAAVSMGGPQIRNVATLGGNICNGAVSADSAPALLVLNAKIKIKSLTSERVIKISDFYEGPGKVNIKNNELLTEILIEKNDYLNKIGKYIKFSNRKALDISLLGVAVLYERNERVFKDLRIALGVAAPTPIRCKNAESYAIGQIVCDETVNKIAQLAMTDANPRNSWRGSKDYRLHLINILVKRILNSTVIRSEIK</sequence>
<dbReference type="InterPro" id="IPR002346">
    <property type="entry name" value="Mopterin_DH_FAD-bd"/>
</dbReference>
<reference evidence="5 6" key="1">
    <citation type="submission" date="2012-05" db="EMBL/GenBank/DDBJ databases">
        <authorList>
            <person name="Weinstock G."/>
            <person name="Sodergren E."/>
            <person name="Lobos E.A."/>
            <person name="Fulton L."/>
            <person name="Fulton R."/>
            <person name="Courtney L."/>
            <person name="Fronick C."/>
            <person name="O'Laughlin M."/>
            <person name="Godfrey J."/>
            <person name="Wilson R.M."/>
            <person name="Miner T."/>
            <person name="Farmer C."/>
            <person name="Delehaunty K."/>
            <person name="Cordes M."/>
            <person name="Minx P."/>
            <person name="Tomlinson C."/>
            <person name="Chen J."/>
            <person name="Wollam A."/>
            <person name="Pepin K.H."/>
            <person name="Bhonagiri V."/>
            <person name="Zhang X."/>
            <person name="Suruliraj S."/>
            <person name="Warren W."/>
            <person name="Mitreva M."/>
            <person name="Mardis E.R."/>
            <person name="Wilson R.K."/>
        </authorList>
    </citation>
    <scope>NUCLEOTIDE SEQUENCE [LARGE SCALE GENOMIC DNA]</scope>
    <source>
        <strain evidence="5 6">DSM 1785</strain>
    </source>
</reference>
<dbReference type="SUPFAM" id="SSF56176">
    <property type="entry name" value="FAD-binding/transporter-associated domain-like"/>
    <property type="match status" value="1"/>
</dbReference>
<keyword evidence="2" id="KW-0274">FAD</keyword>
<evidence type="ECO:0000313" key="5">
    <source>
        <dbReference type="EMBL" id="EKY28810.1"/>
    </source>
</evidence>
<keyword evidence="3" id="KW-0560">Oxidoreductase</keyword>
<dbReference type="InterPro" id="IPR036318">
    <property type="entry name" value="FAD-bd_PCMH-like_sf"/>
</dbReference>
<evidence type="ECO:0000256" key="2">
    <source>
        <dbReference type="ARBA" id="ARBA00022827"/>
    </source>
</evidence>
<gene>
    <name evidence="5" type="ORF">HMPREF0216_00554</name>
</gene>
<dbReference type="SUPFAM" id="SSF55447">
    <property type="entry name" value="CO dehydrogenase flavoprotein C-terminal domain-like"/>
    <property type="match status" value="1"/>
</dbReference>
<dbReference type="InterPro" id="IPR051312">
    <property type="entry name" value="Diverse_Substr_Oxidored"/>
</dbReference>
<comment type="caution">
    <text evidence="5">The sequence shown here is derived from an EMBL/GenBank/DDBJ whole genome shotgun (WGS) entry which is preliminary data.</text>
</comment>
<dbReference type="Gene3D" id="3.30.465.10">
    <property type="match status" value="1"/>
</dbReference>
<dbReference type="OrthoDB" id="9789842at2"/>
<dbReference type="GO" id="GO:0071949">
    <property type="term" value="F:FAD binding"/>
    <property type="evidence" value="ECO:0007669"/>
    <property type="project" value="InterPro"/>
</dbReference>
<dbReference type="EMBL" id="AMEZ01000017">
    <property type="protein sequence ID" value="EKY28810.1"/>
    <property type="molecule type" value="Genomic_DNA"/>
</dbReference>
<evidence type="ECO:0000256" key="3">
    <source>
        <dbReference type="ARBA" id="ARBA00023002"/>
    </source>
</evidence>
<keyword evidence="1" id="KW-0285">Flavoprotein</keyword>
<dbReference type="RefSeq" id="WP_005210753.1">
    <property type="nucleotide sequence ID" value="NZ_KB291611.1"/>
</dbReference>
<dbReference type="InterPro" id="IPR005107">
    <property type="entry name" value="CO_DH_flav_C"/>
</dbReference>
<protein>
    <submittedName>
        <fullName evidence="5">FAD binding domain in molybdopterin dehydrogenase</fullName>
    </submittedName>
</protein>
<dbReference type="InterPro" id="IPR036683">
    <property type="entry name" value="CO_DH_flav_C_dom_sf"/>
</dbReference>
<dbReference type="AlphaFoldDB" id="L1QM99"/>
<dbReference type="Proteomes" id="UP000010420">
    <property type="component" value="Unassembled WGS sequence"/>
</dbReference>
<dbReference type="PANTHER" id="PTHR42659:SF9">
    <property type="entry name" value="XANTHINE DEHYDROGENASE FAD-BINDING SUBUNIT XDHB-RELATED"/>
    <property type="match status" value="1"/>
</dbReference>
<dbReference type="PANTHER" id="PTHR42659">
    <property type="entry name" value="XANTHINE DEHYDROGENASE SUBUNIT C-RELATED"/>
    <property type="match status" value="1"/>
</dbReference>
<dbReference type="InterPro" id="IPR016166">
    <property type="entry name" value="FAD-bd_PCMH"/>
</dbReference>
<dbReference type="PROSITE" id="PS51387">
    <property type="entry name" value="FAD_PCMH"/>
    <property type="match status" value="1"/>
</dbReference>
<evidence type="ECO:0000313" key="6">
    <source>
        <dbReference type="Proteomes" id="UP000010420"/>
    </source>
</evidence>
<organism evidence="5 6">
    <name type="scientific">Clostridium celatum DSM 1785</name>
    <dbReference type="NCBI Taxonomy" id="545697"/>
    <lineage>
        <taxon>Bacteria</taxon>
        <taxon>Bacillati</taxon>
        <taxon>Bacillota</taxon>
        <taxon>Clostridia</taxon>
        <taxon>Eubacteriales</taxon>
        <taxon>Clostridiaceae</taxon>
        <taxon>Clostridium</taxon>
    </lineage>
</organism>
<evidence type="ECO:0000259" key="4">
    <source>
        <dbReference type="PROSITE" id="PS51387"/>
    </source>
</evidence>
<dbReference type="STRING" id="545697.HMPREF0216_00554"/>
<dbReference type="SMART" id="SM01092">
    <property type="entry name" value="CO_deh_flav_C"/>
    <property type="match status" value="1"/>
</dbReference>
<accession>L1QM99</accession>